<feature type="region of interest" description="Disordered" evidence="1">
    <location>
        <begin position="341"/>
        <end position="362"/>
    </location>
</feature>
<dbReference type="EMBL" id="BFAD01000002">
    <property type="protein sequence ID" value="GBE79755.1"/>
    <property type="molecule type" value="Genomic_DNA"/>
</dbReference>
<feature type="compositionally biased region" description="Polar residues" evidence="1">
    <location>
        <begin position="163"/>
        <end position="174"/>
    </location>
</feature>
<feature type="region of interest" description="Disordered" evidence="1">
    <location>
        <begin position="158"/>
        <end position="207"/>
    </location>
</feature>
<dbReference type="OrthoDB" id="434647at2759"/>
<gene>
    <name evidence="2" type="ORF">SCP_0209560</name>
</gene>
<feature type="compositionally biased region" description="Low complexity" evidence="1">
    <location>
        <begin position="544"/>
        <end position="559"/>
    </location>
</feature>
<feature type="region of interest" description="Disordered" evidence="1">
    <location>
        <begin position="416"/>
        <end position="612"/>
    </location>
</feature>
<protein>
    <recommendedName>
        <fullName evidence="4">Protein YOP1</fullName>
    </recommendedName>
</protein>
<dbReference type="GeneID" id="38776672"/>
<keyword evidence="3" id="KW-1185">Reference proteome</keyword>
<evidence type="ECO:0000313" key="2">
    <source>
        <dbReference type="EMBL" id="GBE79755.1"/>
    </source>
</evidence>
<feature type="compositionally biased region" description="Polar residues" evidence="1">
    <location>
        <begin position="416"/>
        <end position="451"/>
    </location>
</feature>
<feature type="region of interest" description="Disordered" evidence="1">
    <location>
        <begin position="230"/>
        <end position="251"/>
    </location>
</feature>
<proteinExistence type="predicted"/>
<evidence type="ECO:0000256" key="1">
    <source>
        <dbReference type="SAM" id="MobiDB-lite"/>
    </source>
</evidence>
<dbReference type="AlphaFoldDB" id="A0A401GC84"/>
<evidence type="ECO:0000313" key="3">
    <source>
        <dbReference type="Proteomes" id="UP000287166"/>
    </source>
</evidence>
<comment type="caution">
    <text evidence="2">The sequence shown here is derived from an EMBL/GenBank/DDBJ whole genome shotgun (WGS) entry which is preliminary data.</text>
</comment>
<organism evidence="2 3">
    <name type="scientific">Sparassis crispa</name>
    <dbReference type="NCBI Taxonomy" id="139825"/>
    <lineage>
        <taxon>Eukaryota</taxon>
        <taxon>Fungi</taxon>
        <taxon>Dikarya</taxon>
        <taxon>Basidiomycota</taxon>
        <taxon>Agaricomycotina</taxon>
        <taxon>Agaricomycetes</taxon>
        <taxon>Polyporales</taxon>
        <taxon>Sparassidaceae</taxon>
        <taxon>Sparassis</taxon>
    </lineage>
</organism>
<dbReference type="InParanoid" id="A0A401GC84"/>
<sequence length="612" mass="66698">MPVVVPALRVCYVFLNVFETFKTLRLPPPSTRNGGQPSARAVSQRKRAMKGCMAVWIVWCCFSLYERLLDGVVRVFIPFYDEIKSLVLLFFLLTRARGAEPIYLHCLRPLIKPHVATLDAFLEFGTSLGDLMLLLSAIPVDFLRDVYRRWYPSPPAYSRGEYKNSTRSSASSVKQAVGGPERPANDYDVGKRPYPPDGGSRSAPEPSSYQIWYPPPASYDAPPPSSYGAPVINPLSGLPTPPTENPPTYAIAVSSGTASTDEWRQYPPFPSAYPPTPLPTSSKLASVIVAPVPVRPSSGVPFSDIPEELMEREDPAVFPNVSAHTAPLNQQDFQRSLQLPRELSNPNSDGGLSDDDDMHGIQSDHDVAMSADEAMDDIVEEEEDDFDVTLRTPYSLRQRIVPPPIILLPSISIDSQASKSTRLSTTDDGSSLRTRTNSDASVARSDTSSVTGRKRRLLHPEDGDVKRRTRSMGKPQPSKLPLHVKPRAAPRVPEIAQDSSASTDTEDTGTTDSDISNSASVQHKRRKVALPPELPRAVSKPIATTRTRTKVSSTTRTSKAGTVPTRPRSTRSLAHLAGSRENATSLPLRNVAAGKPGGSRTSNMAVGKKSVA</sequence>
<accession>A0A401GC84</accession>
<evidence type="ECO:0008006" key="4">
    <source>
        <dbReference type="Google" id="ProtNLM"/>
    </source>
</evidence>
<dbReference type="Proteomes" id="UP000287166">
    <property type="component" value="Unassembled WGS sequence"/>
</dbReference>
<dbReference type="Pfam" id="PF03134">
    <property type="entry name" value="TB2_DP1_HVA22"/>
    <property type="match status" value="1"/>
</dbReference>
<dbReference type="RefSeq" id="XP_027610668.1">
    <property type="nucleotide sequence ID" value="XM_027754867.1"/>
</dbReference>
<reference evidence="2 3" key="1">
    <citation type="journal article" date="2018" name="Sci. Rep.">
        <title>Genome sequence of the cauliflower mushroom Sparassis crispa (Hanabiratake) and its association with beneficial usage.</title>
        <authorList>
            <person name="Kiyama R."/>
            <person name="Furutani Y."/>
            <person name="Kawaguchi K."/>
            <person name="Nakanishi T."/>
        </authorList>
    </citation>
    <scope>NUCLEOTIDE SEQUENCE [LARGE SCALE GENOMIC DNA]</scope>
</reference>
<name>A0A401GC84_9APHY</name>
<dbReference type="InterPro" id="IPR004345">
    <property type="entry name" value="TB2_DP1_HVA22"/>
</dbReference>